<feature type="region of interest" description="Disordered" evidence="1">
    <location>
        <begin position="1"/>
        <end position="84"/>
    </location>
</feature>
<evidence type="ECO:0000256" key="1">
    <source>
        <dbReference type="SAM" id="MobiDB-lite"/>
    </source>
</evidence>
<evidence type="ECO:0000313" key="2">
    <source>
        <dbReference type="EMBL" id="CAB4122750.1"/>
    </source>
</evidence>
<name>A0A6J5KRQ6_9CAUD</name>
<feature type="compositionally biased region" description="Acidic residues" evidence="1">
    <location>
        <begin position="45"/>
        <end position="54"/>
    </location>
</feature>
<gene>
    <name evidence="2" type="ORF">UFOVP37_53</name>
</gene>
<dbReference type="EMBL" id="LR796163">
    <property type="protein sequence ID" value="CAB4122750.1"/>
    <property type="molecule type" value="Genomic_DNA"/>
</dbReference>
<feature type="compositionally biased region" description="Basic and acidic residues" evidence="1">
    <location>
        <begin position="1"/>
        <end position="32"/>
    </location>
</feature>
<reference evidence="2" key="1">
    <citation type="submission" date="2020-04" db="EMBL/GenBank/DDBJ databases">
        <authorList>
            <person name="Chiriac C."/>
            <person name="Salcher M."/>
            <person name="Ghai R."/>
            <person name="Kavagutti S V."/>
        </authorList>
    </citation>
    <scope>NUCLEOTIDE SEQUENCE</scope>
</reference>
<protein>
    <submittedName>
        <fullName evidence="2">Uncharacterized protein</fullName>
    </submittedName>
</protein>
<proteinExistence type="predicted"/>
<organism evidence="2">
    <name type="scientific">uncultured Caudovirales phage</name>
    <dbReference type="NCBI Taxonomy" id="2100421"/>
    <lineage>
        <taxon>Viruses</taxon>
        <taxon>Duplodnaviria</taxon>
        <taxon>Heunggongvirae</taxon>
        <taxon>Uroviricota</taxon>
        <taxon>Caudoviricetes</taxon>
        <taxon>Peduoviridae</taxon>
        <taxon>Maltschvirus</taxon>
        <taxon>Maltschvirus maltsch</taxon>
    </lineage>
</organism>
<sequence>MPALREDDERPDDNRPDNEEIVIVEDRSRGEPQDDNDDDARLSGNDDDGQDDGNDPEREAIRERRRLEKIERKKRRDEAISRDKLELSFLRKRNDDLERRLGSVEQRSHQADLSQFDVQINAARHEAEMAERVISKAVAAGNGDDVTQAMRYRDQAMQKAQQLAFAKQQAAQQRPVKQDGGLDDMSAHYAKEFIQENPWYDLKGQDEDSAVVLAIDGALHREGFKPDTEEYWDELRDRVARRLPERFKQTGSGRDPQRQQAPAPRQSRGGPSIGSGREHAPTSTRTEVYINPERKQALIDAGVWDDPTLRMKYVKRYAEYDRNNRA</sequence>
<feature type="compositionally biased region" description="Basic and acidic residues" evidence="1">
    <location>
        <begin position="55"/>
        <end position="84"/>
    </location>
</feature>
<accession>A0A6J5KRQ6</accession>
<feature type="region of interest" description="Disordered" evidence="1">
    <location>
        <begin position="245"/>
        <end position="292"/>
    </location>
</feature>